<dbReference type="CDD" id="cd00596">
    <property type="entry name" value="Peptidase_M14_like"/>
    <property type="match status" value="1"/>
</dbReference>
<comment type="caution">
    <text evidence="4">The sequence shown here is derived from an EMBL/GenBank/DDBJ whole genome shotgun (WGS) entry which is preliminary data.</text>
</comment>
<organism evidence="4 5">
    <name type="scientific">Chrysophaeum taylorii</name>
    <dbReference type="NCBI Taxonomy" id="2483200"/>
    <lineage>
        <taxon>Eukaryota</taxon>
        <taxon>Sar</taxon>
        <taxon>Stramenopiles</taxon>
        <taxon>Ochrophyta</taxon>
        <taxon>Pelagophyceae</taxon>
        <taxon>Pelagomonadales</taxon>
        <taxon>Pelagomonadaceae</taxon>
        <taxon>Chrysophaeum</taxon>
    </lineage>
</organism>
<dbReference type="GO" id="GO:0008270">
    <property type="term" value="F:zinc ion binding"/>
    <property type="evidence" value="ECO:0007669"/>
    <property type="project" value="InterPro"/>
</dbReference>
<feature type="transmembrane region" description="Helical" evidence="2">
    <location>
        <begin position="498"/>
        <end position="517"/>
    </location>
</feature>
<protein>
    <recommendedName>
        <fullName evidence="3">Peptidase M14 domain-containing protein</fullName>
    </recommendedName>
</protein>
<evidence type="ECO:0000313" key="5">
    <source>
        <dbReference type="Proteomes" id="UP001230188"/>
    </source>
</evidence>
<keyword evidence="2" id="KW-0472">Membrane</keyword>
<dbReference type="GO" id="GO:0004181">
    <property type="term" value="F:metallocarboxypeptidase activity"/>
    <property type="evidence" value="ECO:0007669"/>
    <property type="project" value="InterPro"/>
</dbReference>
<dbReference type="Gene3D" id="3.40.630.10">
    <property type="entry name" value="Zn peptidases"/>
    <property type="match status" value="1"/>
</dbReference>
<keyword evidence="2" id="KW-0812">Transmembrane</keyword>
<dbReference type="AlphaFoldDB" id="A0AAD7XJV2"/>
<keyword evidence="5" id="KW-1185">Reference proteome</keyword>
<dbReference type="SUPFAM" id="SSF53187">
    <property type="entry name" value="Zn-dependent exopeptidases"/>
    <property type="match status" value="1"/>
</dbReference>
<name>A0AAD7XJV2_9STRA</name>
<reference evidence="4" key="1">
    <citation type="submission" date="2023-01" db="EMBL/GenBank/DDBJ databases">
        <title>Metagenome sequencing of chrysophaentin producing Chrysophaeum taylorii.</title>
        <authorList>
            <person name="Davison J."/>
            <person name="Bewley C."/>
        </authorList>
    </citation>
    <scope>NUCLEOTIDE SEQUENCE</scope>
    <source>
        <strain evidence="4">NIES-1699</strain>
    </source>
</reference>
<dbReference type="GO" id="GO:0006508">
    <property type="term" value="P:proteolysis"/>
    <property type="evidence" value="ECO:0007669"/>
    <property type="project" value="InterPro"/>
</dbReference>
<evidence type="ECO:0000313" key="4">
    <source>
        <dbReference type="EMBL" id="KAJ8602068.1"/>
    </source>
</evidence>
<dbReference type="Pfam" id="PF00246">
    <property type="entry name" value="Peptidase_M14"/>
    <property type="match status" value="1"/>
</dbReference>
<dbReference type="EMBL" id="JAQMWT010000390">
    <property type="protein sequence ID" value="KAJ8602068.1"/>
    <property type="molecule type" value="Genomic_DNA"/>
</dbReference>
<proteinExistence type="inferred from homology"/>
<keyword evidence="2" id="KW-1133">Transmembrane helix</keyword>
<sequence length="546" mass="60383">MVEALEKLAAEAPEYVRLFSGNDAFSVAPATGTCGVRHPRCDTWVVALTHWASLPGGAAAEKEGVVSKRAEVYVSGALHGDERVGPLATLSTLRLLALGARCHDDGGGEECDVVTPEVARWLHGLARRRILYATPATNALGYARRSRMENSLDPNRDFPIDTRSDSCLRSATARVVDALFRRHVFQVVVTFHGGMRAVAYEWGAPTYGRRRHQSLASPDEASQKETSEYLARAAGGFGRVPKYAVDRMNSIVYPVHGGMEDWAYAGSWDRDLEVNCRGIRSNYPNASLRAFAVLVETSDDKAGPPRDLGHEESVFSNKADGHVSRNVRLALAALEVVEPYVEWLGNGNKWAVGGAVAVDETYVRANCDGVVVDVLGERLFDDVSSWGLPGLASFVYGASLSRFSECGRLELVARARVDSRWAVAPRDARPRDTKPQTHLANVRTNPEWRMENNGRVVRGSLWWHSSPVVHRKKSHRRRSLLLFQGAVVSRDTIIIQPLYFFFFFFFLTSSSLSVIIGGGSLVRRCLRCATDDNKKKKKKKKMIILV</sequence>
<evidence type="ECO:0000256" key="2">
    <source>
        <dbReference type="SAM" id="Phobius"/>
    </source>
</evidence>
<evidence type="ECO:0000256" key="1">
    <source>
        <dbReference type="ARBA" id="ARBA00005988"/>
    </source>
</evidence>
<dbReference type="InterPro" id="IPR000834">
    <property type="entry name" value="Peptidase_M14"/>
</dbReference>
<feature type="domain" description="Peptidase M14" evidence="3">
    <location>
        <begin position="137"/>
        <end position="279"/>
    </location>
</feature>
<comment type="similarity">
    <text evidence="1">Belongs to the peptidase M14 family.</text>
</comment>
<accession>A0AAD7XJV2</accession>
<evidence type="ECO:0000259" key="3">
    <source>
        <dbReference type="Pfam" id="PF00246"/>
    </source>
</evidence>
<dbReference type="Proteomes" id="UP001230188">
    <property type="component" value="Unassembled WGS sequence"/>
</dbReference>
<gene>
    <name evidence="4" type="ORF">CTAYLR_001600</name>
</gene>